<dbReference type="SUPFAM" id="SSF55729">
    <property type="entry name" value="Acyl-CoA N-acyltransferases (Nat)"/>
    <property type="match status" value="1"/>
</dbReference>
<dbReference type="InterPro" id="IPR050276">
    <property type="entry name" value="MshD_Acetyltransferase"/>
</dbReference>
<gene>
    <name evidence="2" type="ORF">JCM5805K_0610</name>
    <name evidence="3" type="ORF">N42_2476</name>
</gene>
<dbReference type="AlphaFoldDB" id="A0A0B8QRC4"/>
<evidence type="ECO:0000313" key="3">
    <source>
        <dbReference type="EMBL" id="KSU24368.1"/>
    </source>
</evidence>
<dbReference type="InterPro" id="IPR016181">
    <property type="entry name" value="Acyl_CoA_acyltransferase"/>
</dbReference>
<organism evidence="2 4">
    <name type="scientific">Lactococcus lactis subsp. lactis</name>
    <name type="common">Streptococcus lactis</name>
    <dbReference type="NCBI Taxonomy" id="1360"/>
    <lineage>
        <taxon>Bacteria</taxon>
        <taxon>Bacillati</taxon>
        <taxon>Bacillota</taxon>
        <taxon>Bacilli</taxon>
        <taxon>Lactobacillales</taxon>
        <taxon>Streptococcaceae</taxon>
        <taxon>Lactococcus</taxon>
    </lineage>
</organism>
<sequence>MKVILRKAFPDDYEQIAFVHYKAWLETYTGLLPESFLKNRTLESSINIFKNNLCSNTVVAIVEGKIIGFCGWGPLRNNSFEENFGEIHGIYLLDSYKKHKIGRKMLEFALEKLSTKNYPKVGLWVLSSNENAIHFYKKLGFSDTGIVKEENLGEIITESFFTKEI</sequence>
<proteinExistence type="predicted"/>
<dbReference type="GO" id="GO:0016747">
    <property type="term" value="F:acyltransferase activity, transferring groups other than amino-acyl groups"/>
    <property type="evidence" value="ECO:0007669"/>
    <property type="project" value="InterPro"/>
</dbReference>
<dbReference type="Gene3D" id="3.40.630.30">
    <property type="match status" value="1"/>
</dbReference>
<dbReference type="Proteomes" id="UP000031847">
    <property type="component" value="Unassembled WGS sequence"/>
</dbReference>
<protein>
    <submittedName>
        <fullName evidence="2">Histone acetyltransferase HPA2 and related acetyltransferases</fullName>
    </submittedName>
    <submittedName>
        <fullName evidence="3">Putative transcriptional regulator</fullName>
    </submittedName>
</protein>
<dbReference type="PANTHER" id="PTHR43617:SF30">
    <property type="entry name" value="HISTONE ACETYLTRANSFERASE"/>
    <property type="match status" value="1"/>
</dbReference>
<dbReference type="Proteomes" id="UP000052991">
    <property type="component" value="Unassembled WGS sequence"/>
</dbReference>
<evidence type="ECO:0000313" key="5">
    <source>
        <dbReference type="Proteomes" id="UP000052991"/>
    </source>
</evidence>
<feature type="domain" description="N-acetyltransferase" evidence="1">
    <location>
        <begin position="3"/>
        <end position="162"/>
    </location>
</feature>
<dbReference type="PROSITE" id="PS51186">
    <property type="entry name" value="GNAT"/>
    <property type="match status" value="1"/>
</dbReference>
<keyword evidence="2" id="KW-0808">Transferase</keyword>
<dbReference type="CDD" id="cd04301">
    <property type="entry name" value="NAT_SF"/>
    <property type="match status" value="1"/>
</dbReference>
<dbReference type="PATRIC" id="fig|1360.116.peg.1624"/>
<name>A0A0B8QRC4_LACLL</name>
<evidence type="ECO:0000313" key="4">
    <source>
        <dbReference type="Proteomes" id="UP000031847"/>
    </source>
</evidence>
<reference evidence="3" key="3">
    <citation type="journal article" date="2017" name="Genome Announc.">
        <title>Draft Genome Sequences of 24 Lactococcus lactis Strains.</title>
        <authorList>
            <person name="Backus L."/>
            <person name="Wels M."/>
            <person name="Boekhorst J."/>
            <person name="Dijkstra A.R."/>
            <person name="Beerthuyzen M."/>
            <person name="Kelly W.J."/>
            <person name="Siezen R.J."/>
            <person name="van Hijum S.A."/>
            <person name="Bachmann H."/>
        </authorList>
    </citation>
    <scope>NUCLEOTIDE SEQUENCE</scope>
    <source>
        <strain evidence="3">N42</strain>
    </source>
</reference>
<evidence type="ECO:0000313" key="2">
    <source>
        <dbReference type="EMBL" id="GAM79502.1"/>
    </source>
</evidence>
<dbReference type="InterPro" id="IPR000182">
    <property type="entry name" value="GNAT_dom"/>
</dbReference>
<dbReference type="Pfam" id="PF00583">
    <property type="entry name" value="Acetyltransf_1"/>
    <property type="match status" value="1"/>
</dbReference>
<evidence type="ECO:0000259" key="1">
    <source>
        <dbReference type="PROSITE" id="PS51186"/>
    </source>
</evidence>
<dbReference type="EMBL" id="LKLW01000153">
    <property type="protein sequence ID" value="KSU24368.1"/>
    <property type="molecule type" value="Genomic_DNA"/>
</dbReference>
<comment type="caution">
    <text evidence="2">The sequence shown here is derived from an EMBL/GenBank/DDBJ whole genome shotgun (WGS) entry which is preliminary data.</text>
</comment>
<dbReference type="EMBL" id="BBSI01000015">
    <property type="protein sequence ID" value="GAM79502.1"/>
    <property type="molecule type" value="Genomic_DNA"/>
</dbReference>
<dbReference type="PANTHER" id="PTHR43617">
    <property type="entry name" value="L-AMINO ACID N-ACETYLTRANSFERASE"/>
    <property type="match status" value="1"/>
</dbReference>
<dbReference type="RefSeq" id="WP_021723467.1">
    <property type="nucleotide sequence ID" value="NZ_BAABQR010000008.1"/>
</dbReference>
<reference evidence="2 4" key="1">
    <citation type="submission" date="2015-01" db="EMBL/GenBank/DDBJ databases">
        <title>Lactococcus lactis subsp.lactis JCM 5805 whole genome shotgun sequence.</title>
        <authorList>
            <person name="Fujii T."/>
            <person name="Tomita Y."/>
            <person name="Ikushima S."/>
            <person name="Fujiwara D."/>
        </authorList>
    </citation>
    <scope>NUCLEOTIDE SEQUENCE [LARGE SCALE GENOMIC DNA]</scope>
    <source>
        <strain evidence="2 4">JCM 5805</strain>
    </source>
</reference>
<reference evidence="5" key="2">
    <citation type="submission" date="2015-10" db="EMBL/GenBank/DDBJ databases">
        <title>Draft Genome Sequences of 11 Lactococcus lactis subspecies cremoris strains.</title>
        <authorList>
            <person name="Wels M."/>
            <person name="Backus L."/>
            <person name="Boekhorst J."/>
            <person name="Dijkstra A."/>
            <person name="Beerthuizen M."/>
            <person name="Kelly W."/>
            <person name="Siezen R."/>
            <person name="Bachmann H."/>
            <person name="Van Hijum S."/>
        </authorList>
    </citation>
    <scope>NUCLEOTIDE SEQUENCE [LARGE SCALE GENOMIC DNA]</scope>
    <source>
        <strain evidence="5">N42</strain>
    </source>
</reference>
<accession>A0A0B8QRC4</accession>